<protein>
    <submittedName>
        <fullName evidence="7">UBC core domain-containing protein</fullName>
    </submittedName>
</protein>
<dbReference type="SMART" id="SM00212">
    <property type="entry name" value="UBCc"/>
    <property type="match status" value="1"/>
</dbReference>
<dbReference type="InterPro" id="IPR000608">
    <property type="entry name" value="UBC"/>
</dbReference>
<dbReference type="PANTHER" id="PTHR24068">
    <property type="entry name" value="UBIQUITIN-CONJUGATING ENZYME E2"/>
    <property type="match status" value="1"/>
</dbReference>
<feature type="active site" description="Glycyl thioester intermediate" evidence="3">
    <location>
        <position position="113"/>
    </location>
</feature>
<keyword evidence="4" id="KW-0547">Nucleotide-binding</keyword>
<keyword evidence="6" id="KW-1185">Reference proteome</keyword>
<dbReference type="GO" id="GO:0005524">
    <property type="term" value="F:ATP binding"/>
    <property type="evidence" value="ECO:0007669"/>
    <property type="project" value="UniProtKB-UniRule"/>
</dbReference>
<evidence type="ECO:0000259" key="5">
    <source>
        <dbReference type="PROSITE" id="PS50127"/>
    </source>
</evidence>
<keyword evidence="2 4" id="KW-0833">Ubl conjugation pathway</keyword>
<dbReference type="PROSITE" id="PS00183">
    <property type="entry name" value="UBC_1"/>
    <property type="match status" value="1"/>
</dbReference>
<evidence type="ECO:0000256" key="2">
    <source>
        <dbReference type="ARBA" id="ARBA00022786"/>
    </source>
</evidence>
<dbReference type="WBParaSite" id="Minc3s03610g34313">
    <property type="protein sequence ID" value="Minc3s03610g34313"/>
    <property type="gene ID" value="Minc3s03610g34313"/>
</dbReference>
<dbReference type="Gene3D" id="3.10.110.10">
    <property type="entry name" value="Ubiquitin Conjugating Enzyme"/>
    <property type="match status" value="1"/>
</dbReference>
<dbReference type="GO" id="GO:0016740">
    <property type="term" value="F:transferase activity"/>
    <property type="evidence" value="ECO:0007669"/>
    <property type="project" value="UniProtKB-KW"/>
</dbReference>
<evidence type="ECO:0000256" key="1">
    <source>
        <dbReference type="ARBA" id="ARBA00022679"/>
    </source>
</evidence>
<dbReference type="InterPro" id="IPR023313">
    <property type="entry name" value="UBQ-conjugating_AS"/>
</dbReference>
<dbReference type="PROSITE" id="PS50127">
    <property type="entry name" value="UBC_2"/>
    <property type="match status" value="1"/>
</dbReference>
<keyword evidence="1" id="KW-0808">Transferase</keyword>
<evidence type="ECO:0000256" key="4">
    <source>
        <dbReference type="RuleBase" id="RU362109"/>
    </source>
</evidence>
<evidence type="ECO:0000256" key="3">
    <source>
        <dbReference type="PROSITE-ProRule" id="PRU10133"/>
    </source>
</evidence>
<proteinExistence type="inferred from homology"/>
<dbReference type="AlphaFoldDB" id="A0A914N4U3"/>
<dbReference type="Pfam" id="PF00179">
    <property type="entry name" value="UQ_con"/>
    <property type="match status" value="1"/>
</dbReference>
<dbReference type="SUPFAM" id="SSF54495">
    <property type="entry name" value="UBC-like"/>
    <property type="match status" value="1"/>
</dbReference>
<accession>A0A914N4U3</accession>
<feature type="domain" description="UBC core" evidence="5">
    <location>
        <begin position="29"/>
        <end position="184"/>
    </location>
</feature>
<name>A0A914N4U3_MELIC</name>
<evidence type="ECO:0000313" key="6">
    <source>
        <dbReference type="Proteomes" id="UP000887563"/>
    </source>
</evidence>
<keyword evidence="4" id="KW-0067">ATP-binding</keyword>
<reference evidence="7" key="1">
    <citation type="submission" date="2022-11" db="UniProtKB">
        <authorList>
            <consortium name="WormBaseParasite"/>
        </authorList>
    </citation>
    <scope>IDENTIFICATION</scope>
</reference>
<comment type="similarity">
    <text evidence="4">Belongs to the ubiquitin-conjugating enzyme family.</text>
</comment>
<evidence type="ECO:0000313" key="7">
    <source>
        <dbReference type="WBParaSite" id="Minc3s03610g34313"/>
    </source>
</evidence>
<organism evidence="6 7">
    <name type="scientific">Meloidogyne incognita</name>
    <name type="common">Southern root-knot nematode worm</name>
    <name type="synonym">Oxyuris incognita</name>
    <dbReference type="NCBI Taxonomy" id="6306"/>
    <lineage>
        <taxon>Eukaryota</taxon>
        <taxon>Metazoa</taxon>
        <taxon>Ecdysozoa</taxon>
        <taxon>Nematoda</taxon>
        <taxon>Chromadorea</taxon>
        <taxon>Rhabditida</taxon>
        <taxon>Tylenchina</taxon>
        <taxon>Tylenchomorpha</taxon>
        <taxon>Tylenchoidea</taxon>
        <taxon>Meloidogynidae</taxon>
        <taxon>Meloidogyninae</taxon>
        <taxon>Meloidogyne</taxon>
        <taxon>Meloidogyne incognita group</taxon>
    </lineage>
</organism>
<dbReference type="Proteomes" id="UP000887563">
    <property type="component" value="Unplaced"/>
</dbReference>
<sequence>MQNPALCPGKEKGVGGTNQRITQTSIVQKIFLYIFQELLDFGKEPPALCNAGPIGEDLWNWQATITGPPNSPYQGGVFYLKINFPQEYPFKPPKISFKTQIYHPNIDNEGCICLDILQHKWTPALTISKGNFGNEGFRVRPIQRHFGREFETLLKFSLWLDWVGSRKKVGLERVFRLGLLRFGLRIG</sequence>
<dbReference type="InterPro" id="IPR016135">
    <property type="entry name" value="UBQ-conjugating_enzyme/RWD"/>
</dbReference>